<dbReference type="PROSITE" id="PS51186">
    <property type="entry name" value="GNAT"/>
    <property type="match status" value="1"/>
</dbReference>
<dbReference type="GO" id="GO:0008999">
    <property type="term" value="F:protein-N-terminal-alanine acetyltransferase activity"/>
    <property type="evidence" value="ECO:0007669"/>
    <property type="project" value="TreeGrafter"/>
</dbReference>
<comment type="caution">
    <text evidence="3">The sequence shown here is derived from an EMBL/GenBank/DDBJ whole genome shotgun (WGS) entry which is preliminary data.</text>
</comment>
<dbReference type="Pfam" id="PF13302">
    <property type="entry name" value="Acetyltransf_3"/>
    <property type="match status" value="1"/>
</dbReference>
<name>A0A919FM74_9ACTN</name>
<feature type="region of interest" description="Disordered" evidence="1">
    <location>
        <begin position="204"/>
        <end position="245"/>
    </location>
</feature>
<dbReference type="InterPro" id="IPR000182">
    <property type="entry name" value="GNAT_dom"/>
</dbReference>
<dbReference type="EMBL" id="BNCD01000001">
    <property type="protein sequence ID" value="GHH68912.1"/>
    <property type="molecule type" value="Genomic_DNA"/>
</dbReference>
<reference evidence="3" key="2">
    <citation type="submission" date="2020-09" db="EMBL/GenBank/DDBJ databases">
        <authorList>
            <person name="Sun Q."/>
            <person name="Ohkuma M."/>
        </authorList>
    </citation>
    <scope>NUCLEOTIDE SEQUENCE</scope>
    <source>
        <strain evidence="3">JCM 5069</strain>
    </source>
</reference>
<evidence type="ECO:0000313" key="4">
    <source>
        <dbReference type="Proteomes" id="UP000603708"/>
    </source>
</evidence>
<organism evidence="3 4">
    <name type="scientific">Streptomyces sulfonofaciens</name>
    <dbReference type="NCBI Taxonomy" id="68272"/>
    <lineage>
        <taxon>Bacteria</taxon>
        <taxon>Bacillati</taxon>
        <taxon>Actinomycetota</taxon>
        <taxon>Actinomycetes</taxon>
        <taxon>Kitasatosporales</taxon>
        <taxon>Streptomycetaceae</taxon>
        <taxon>Streptomyces</taxon>
    </lineage>
</organism>
<evidence type="ECO:0000259" key="2">
    <source>
        <dbReference type="PROSITE" id="PS51186"/>
    </source>
</evidence>
<dbReference type="Proteomes" id="UP000603708">
    <property type="component" value="Unassembled WGS sequence"/>
</dbReference>
<evidence type="ECO:0000256" key="1">
    <source>
        <dbReference type="SAM" id="MobiDB-lite"/>
    </source>
</evidence>
<reference evidence="3" key="1">
    <citation type="journal article" date="2014" name="Int. J. Syst. Evol. Microbiol.">
        <title>Complete genome sequence of Corynebacterium casei LMG S-19264T (=DSM 44701T), isolated from a smear-ripened cheese.</title>
        <authorList>
            <consortium name="US DOE Joint Genome Institute (JGI-PGF)"/>
            <person name="Walter F."/>
            <person name="Albersmeier A."/>
            <person name="Kalinowski J."/>
            <person name="Ruckert C."/>
        </authorList>
    </citation>
    <scope>NUCLEOTIDE SEQUENCE</scope>
    <source>
        <strain evidence="3">JCM 5069</strain>
    </source>
</reference>
<protein>
    <recommendedName>
        <fullName evidence="2">N-acetyltransferase domain-containing protein</fullName>
    </recommendedName>
</protein>
<gene>
    <name evidence="3" type="ORF">GCM10018793_00430</name>
</gene>
<proteinExistence type="predicted"/>
<dbReference type="GO" id="GO:1990189">
    <property type="term" value="F:protein N-terminal-serine acetyltransferase activity"/>
    <property type="evidence" value="ECO:0007669"/>
    <property type="project" value="TreeGrafter"/>
</dbReference>
<feature type="domain" description="N-acetyltransferase" evidence="2">
    <location>
        <begin position="32"/>
        <end position="200"/>
    </location>
</feature>
<evidence type="ECO:0000313" key="3">
    <source>
        <dbReference type="EMBL" id="GHH68912.1"/>
    </source>
</evidence>
<dbReference type="GO" id="GO:0005737">
    <property type="term" value="C:cytoplasm"/>
    <property type="evidence" value="ECO:0007669"/>
    <property type="project" value="TreeGrafter"/>
</dbReference>
<dbReference type="SUPFAM" id="SSF55729">
    <property type="entry name" value="Acyl-CoA N-acyltransferases (Nat)"/>
    <property type="match status" value="1"/>
</dbReference>
<dbReference type="Gene3D" id="3.40.630.30">
    <property type="match status" value="1"/>
</dbReference>
<dbReference type="InterPro" id="IPR051908">
    <property type="entry name" value="Ribosomal_N-acetyltransferase"/>
</dbReference>
<sequence>MFNGGMSDGVGSGRRITGVGVPPAAEISGHGLRLRPWRPESAEDAAAWLRGVRDPEFLRWNTPLRTVGSLDDARGSLRARLEEARQGVATAFCVTDAGSGAVLGHLGVNTVDPFLRTARVGYWVLPEARGRRVARRALALASAWGFEGAGLHRLELGHALGHDVSCRVAERCGYRFEGELRGAMFEAGRHDAFRNVHLHARLASDPYPPVDAPADGARPGGTRPGGADPDRNPRGADPGLGHGAV</sequence>
<dbReference type="InterPro" id="IPR016181">
    <property type="entry name" value="Acyl_CoA_acyltransferase"/>
</dbReference>
<accession>A0A919FM74</accession>
<keyword evidence="4" id="KW-1185">Reference proteome</keyword>
<dbReference type="AlphaFoldDB" id="A0A919FM74"/>
<dbReference type="PANTHER" id="PTHR43441">
    <property type="entry name" value="RIBOSOMAL-PROTEIN-SERINE ACETYLTRANSFERASE"/>
    <property type="match status" value="1"/>
</dbReference>
<dbReference type="PANTHER" id="PTHR43441:SF10">
    <property type="entry name" value="ACETYLTRANSFERASE"/>
    <property type="match status" value="1"/>
</dbReference>